<comment type="caution">
    <text evidence="1">The sequence shown here is derived from an EMBL/GenBank/DDBJ whole genome shotgun (WGS) entry which is preliminary data.</text>
</comment>
<evidence type="ECO:0008006" key="3">
    <source>
        <dbReference type="Google" id="ProtNLM"/>
    </source>
</evidence>
<dbReference type="EMBL" id="LJYG01000033">
    <property type="protein sequence ID" value="KRQ15858.1"/>
    <property type="molecule type" value="Genomic_DNA"/>
</dbReference>
<evidence type="ECO:0000313" key="1">
    <source>
        <dbReference type="EMBL" id="KRQ15858.1"/>
    </source>
</evidence>
<name>A0A0R3E8G5_9BRAD</name>
<dbReference type="OrthoDB" id="5557502at2"/>
<gene>
    <name evidence="1" type="ORF">AOQ71_07355</name>
</gene>
<dbReference type="Proteomes" id="UP000051936">
    <property type="component" value="Unassembled WGS sequence"/>
</dbReference>
<keyword evidence="2" id="KW-1185">Reference proteome</keyword>
<dbReference type="RefSeq" id="WP_063958204.1">
    <property type="nucleotide sequence ID" value="NZ_LJYG01000033.1"/>
</dbReference>
<dbReference type="InterPro" id="IPR059206">
    <property type="entry name" value="Sll1717-like"/>
</dbReference>
<sequence>MPTMVEKLGLKSNPFEHYTAETEPHIAEYAVRPPYLQAIVARALARTPFILFGDRGAGKSATRLTLFNEIWAKKETEVRPLVVNFVDFTAALPSLRKGAVPEDELIGEIAYLVIEQVLSWLASLTDQERAEYTEALNEDEVNLIIALLKAFYLSRPEMDRQRTMSDALRLLNRAWKTKSVLWASQRWDSLSGIVAAVIDAFTKKQAGVEVQAPVEKLLKSLAGTGGATSRTILQKLVDFVKIFPFSGIAILVDKVDETDVTQNSADASSRLVHPILAHVQLLEVENFSWLFFLWTQIKPYFESEKFFVRLDKIPHATIEWDDKFFAEMLDSRIKYFSNGKLRFADLFQPEIDVAEATRSIISISMRSPRELVRVMDTIVVEHDMRNASNPAGGLLTQQSIEEGLDKYVKERISAVYPEKTLGQIYRLQDIVFINKDVQSAFRVNSQSARTKIKNWEDAGLVKRTGTRAPEGDQGGQPPYEYTIVDTRVERLITRRLIKLEEFTGTPTDEPEQADETAS</sequence>
<dbReference type="AlphaFoldDB" id="A0A0R3E8G5"/>
<organism evidence="1 2">
    <name type="scientific">Bradyrhizobium manausense</name>
    <dbReference type="NCBI Taxonomy" id="989370"/>
    <lineage>
        <taxon>Bacteria</taxon>
        <taxon>Pseudomonadati</taxon>
        <taxon>Pseudomonadota</taxon>
        <taxon>Alphaproteobacteria</taxon>
        <taxon>Hyphomicrobiales</taxon>
        <taxon>Nitrobacteraceae</taxon>
        <taxon>Bradyrhizobium</taxon>
    </lineage>
</organism>
<proteinExistence type="predicted"/>
<evidence type="ECO:0000313" key="2">
    <source>
        <dbReference type="Proteomes" id="UP000051936"/>
    </source>
</evidence>
<protein>
    <recommendedName>
        <fullName evidence="3">Orc1-like AAA ATPase domain-containing protein</fullName>
    </recommendedName>
</protein>
<dbReference type="NCBIfam" id="NF047389">
    <property type="entry name" value="ATPase_Sll1717"/>
    <property type="match status" value="1"/>
</dbReference>
<accession>A0A0R3E8G5</accession>
<reference evidence="1 2" key="1">
    <citation type="submission" date="2015-09" db="EMBL/GenBank/DDBJ databases">
        <title>Draft Genome Sequence of Bradyrhizobium manausense Strain BR 3351T, a Novel Symbiotic Nitrogen-Fixing Alphaproteobacterium Isolated from Brazilian Amazon Rain Forest.</title>
        <authorList>
            <person name="De Araujo J.L."/>
            <person name="Zilli J.E."/>
        </authorList>
    </citation>
    <scope>NUCLEOTIDE SEQUENCE [LARGE SCALE GENOMIC DNA]</scope>
    <source>
        <strain evidence="1 2">BR3351</strain>
    </source>
</reference>